<protein>
    <submittedName>
        <fullName evidence="6">G-protein coupled receptor GRL101</fullName>
    </submittedName>
</protein>
<feature type="signal peptide" evidence="5">
    <location>
        <begin position="1"/>
        <end position="32"/>
    </location>
</feature>
<dbReference type="InterPro" id="IPR001611">
    <property type="entry name" value="Leu-rich_rpt"/>
</dbReference>
<evidence type="ECO:0000313" key="7">
    <source>
        <dbReference type="Proteomes" id="UP000887116"/>
    </source>
</evidence>
<accession>A0A8X6GFH4</accession>
<feature type="chain" id="PRO_5036481701" evidence="5">
    <location>
        <begin position="33"/>
        <end position="326"/>
    </location>
</feature>
<evidence type="ECO:0000256" key="2">
    <source>
        <dbReference type="ARBA" id="ARBA00022729"/>
    </source>
</evidence>
<keyword evidence="7" id="KW-1185">Reference proteome</keyword>
<evidence type="ECO:0000256" key="3">
    <source>
        <dbReference type="ARBA" id="ARBA00022737"/>
    </source>
</evidence>
<dbReference type="Proteomes" id="UP000887116">
    <property type="component" value="Unassembled WGS sequence"/>
</dbReference>
<keyword evidence="1" id="KW-0433">Leucine-rich repeat</keyword>
<proteinExistence type="predicted"/>
<dbReference type="Pfam" id="PF13855">
    <property type="entry name" value="LRR_8"/>
    <property type="match status" value="1"/>
</dbReference>
<evidence type="ECO:0000256" key="5">
    <source>
        <dbReference type="SAM" id="SignalP"/>
    </source>
</evidence>
<dbReference type="InterPro" id="IPR050467">
    <property type="entry name" value="LRFN"/>
</dbReference>
<dbReference type="AlphaFoldDB" id="A0A8X6GFH4"/>
<gene>
    <name evidence="6" type="ORF">TNCT_185321</name>
</gene>
<evidence type="ECO:0000256" key="1">
    <source>
        <dbReference type="ARBA" id="ARBA00022614"/>
    </source>
</evidence>
<dbReference type="EMBL" id="BMAO01005768">
    <property type="protein sequence ID" value="GFR03811.1"/>
    <property type="molecule type" value="Genomic_DNA"/>
</dbReference>
<dbReference type="Gene3D" id="3.80.10.10">
    <property type="entry name" value="Ribonuclease Inhibitor"/>
    <property type="match status" value="1"/>
</dbReference>
<reference evidence="6" key="1">
    <citation type="submission" date="2020-07" db="EMBL/GenBank/DDBJ databases">
        <title>Multicomponent nature underlies the extraordinary mechanical properties of spider dragline silk.</title>
        <authorList>
            <person name="Kono N."/>
            <person name="Nakamura H."/>
            <person name="Mori M."/>
            <person name="Yoshida Y."/>
            <person name="Ohtoshi R."/>
            <person name="Malay A.D."/>
            <person name="Moran D.A.P."/>
            <person name="Tomita M."/>
            <person name="Numata K."/>
            <person name="Arakawa K."/>
        </authorList>
    </citation>
    <scope>NUCLEOTIDE SEQUENCE</scope>
</reference>
<dbReference type="OrthoDB" id="2013775at2759"/>
<name>A0A8X6GFH4_TRICU</name>
<sequence>KVSSYPGLNSKFAMPSPFLLILLPVILSSVWACPPEESIAPTCICRDLGDGAMMICSNITSAEELIPYIKATDSLDMFALTIMESSLLYIPSGVFKNTKYQKIRFLNTQLMSLSDGYLAFEGLEDRLEELRATGAHYITQWDWSQLRNHRRLNLIDINLIEMHALEQEFPPLESLNMLGISEAAVSFIHPKAFAGLANLKILHLRDNLIDKMSRSMLPNVAKELAIIDLSGNLLSSLPEDMFHRMPNLMQVELNHNKFVTLNEETFSWSFQHLQTLMFIGNEFRCDCRMKWIVNIKKPLYFEGTCTMPEDLNGVSLTYLTDKSLWC</sequence>
<comment type="caution">
    <text evidence="6">The sequence shown here is derived from an EMBL/GenBank/DDBJ whole genome shotgun (WGS) entry which is preliminary data.</text>
</comment>
<keyword evidence="3" id="KW-0677">Repeat</keyword>
<dbReference type="SMART" id="SM00369">
    <property type="entry name" value="LRR_TYP"/>
    <property type="match status" value="4"/>
</dbReference>
<organism evidence="6 7">
    <name type="scientific">Trichonephila clavata</name>
    <name type="common">Joro spider</name>
    <name type="synonym">Nephila clavata</name>
    <dbReference type="NCBI Taxonomy" id="2740835"/>
    <lineage>
        <taxon>Eukaryota</taxon>
        <taxon>Metazoa</taxon>
        <taxon>Ecdysozoa</taxon>
        <taxon>Arthropoda</taxon>
        <taxon>Chelicerata</taxon>
        <taxon>Arachnida</taxon>
        <taxon>Araneae</taxon>
        <taxon>Araneomorphae</taxon>
        <taxon>Entelegynae</taxon>
        <taxon>Araneoidea</taxon>
        <taxon>Nephilidae</taxon>
        <taxon>Trichonephila</taxon>
    </lineage>
</organism>
<evidence type="ECO:0000313" key="6">
    <source>
        <dbReference type="EMBL" id="GFR03811.1"/>
    </source>
</evidence>
<dbReference type="InterPro" id="IPR003591">
    <property type="entry name" value="Leu-rich_rpt_typical-subtyp"/>
</dbReference>
<keyword evidence="4" id="KW-0325">Glycoprotein</keyword>
<keyword evidence="6" id="KW-0675">Receptor</keyword>
<dbReference type="InterPro" id="IPR032675">
    <property type="entry name" value="LRR_dom_sf"/>
</dbReference>
<dbReference type="PANTHER" id="PTHR45842">
    <property type="entry name" value="SYNAPTIC ADHESION-LIKE MOLECULE SALM"/>
    <property type="match status" value="1"/>
</dbReference>
<dbReference type="SUPFAM" id="SSF52058">
    <property type="entry name" value="L domain-like"/>
    <property type="match status" value="1"/>
</dbReference>
<feature type="non-terminal residue" evidence="6">
    <location>
        <position position="326"/>
    </location>
</feature>
<keyword evidence="2 5" id="KW-0732">Signal</keyword>
<evidence type="ECO:0000256" key="4">
    <source>
        <dbReference type="ARBA" id="ARBA00023180"/>
    </source>
</evidence>
<dbReference type="PANTHER" id="PTHR45842:SF12">
    <property type="entry name" value="KEKKON 5, ISOFORM A"/>
    <property type="match status" value="1"/>
</dbReference>